<evidence type="ECO:0000313" key="2">
    <source>
        <dbReference type="Proteomes" id="UP001597508"/>
    </source>
</evidence>
<organism evidence="1 2">
    <name type="scientific">Pseudotenacibaculum haliotis</name>
    <dbReference type="NCBI Taxonomy" id="1862138"/>
    <lineage>
        <taxon>Bacteria</taxon>
        <taxon>Pseudomonadati</taxon>
        <taxon>Bacteroidota</taxon>
        <taxon>Flavobacteriia</taxon>
        <taxon>Flavobacteriales</taxon>
        <taxon>Flavobacteriaceae</taxon>
        <taxon>Pseudotenacibaculum</taxon>
    </lineage>
</organism>
<dbReference type="EMBL" id="JBHULH010000001">
    <property type="protein sequence ID" value="MFD2565837.1"/>
    <property type="molecule type" value="Genomic_DNA"/>
</dbReference>
<evidence type="ECO:0008006" key="3">
    <source>
        <dbReference type="Google" id="ProtNLM"/>
    </source>
</evidence>
<comment type="caution">
    <text evidence="1">The sequence shown here is derived from an EMBL/GenBank/DDBJ whole genome shotgun (WGS) entry which is preliminary data.</text>
</comment>
<evidence type="ECO:0000313" key="1">
    <source>
        <dbReference type="EMBL" id="MFD2565837.1"/>
    </source>
</evidence>
<gene>
    <name evidence="1" type="ORF">ACFSRZ_00555</name>
</gene>
<proteinExistence type="predicted"/>
<reference evidence="2" key="1">
    <citation type="journal article" date="2019" name="Int. J. Syst. Evol. Microbiol.">
        <title>The Global Catalogue of Microorganisms (GCM) 10K type strain sequencing project: providing services to taxonomists for standard genome sequencing and annotation.</title>
        <authorList>
            <consortium name="The Broad Institute Genomics Platform"/>
            <consortium name="The Broad Institute Genome Sequencing Center for Infectious Disease"/>
            <person name="Wu L."/>
            <person name="Ma J."/>
        </authorList>
    </citation>
    <scope>NUCLEOTIDE SEQUENCE [LARGE SCALE GENOMIC DNA]</scope>
    <source>
        <strain evidence="2">KCTC 52127</strain>
    </source>
</reference>
<keyword evidence="2" id="KW-1185">Reference proteome</keyword>
<name>A0ABW5LR32_9FLAO</name>
<protein>
    <recommendedName>
        <fullName evidence="3">Bacteriocin</fullName>
    </recommendedName>
</protein>
<sequence length="69" mass="7458">MKNLANLGEALNKAEQKNIYGGNLVAHSNCLTNGCPANEVCTEVFHDPDGSGPQLPESQWICVDPVNYK</sequence>
<accession>A0ABW5LR32</accession>
<dbReference type="Proteomes" id="UP001597508">
    <property type="component" value="Unassembled WGS sequence"/>
</dbReference>
<dbReference type="RefSeq" id="WP_379664563.1">
    <property type="nucleotide sequence ID" value="NZ_JBHULH010000001.1"/>
</dbReference>